<name>A0A8T0DNK7_9TREM</name>
<dbReference type="OrthoDB" id="426438at2759"/>
<feature type="transmembrane region" description="Helical" evidence="12">
    <location>
        <begin position="21"/>
        <end position="41"/>
    </location>
</feature>
<dbReference type="PANTHER" id="PTHR14605:SF1">
    <property type="entry name" value="TRANSMEMBRANE PROTEIN 231"/>
    <property type="match status" value="1"/>
</dbReference>
<dbReference type="EMBL" id="JTDF01002329">
    <property type="protein sequence ID" value="KAF8568916.1"/>
    <property type="molecule type" value="Genomic_DNA"/>
</dbReference>
<keyword evidence="5 12" id="KW-0812">Transmembrane</keyword>
<dbReference type="PANTHER" id="PTHR14605">
    <property type="entry name" value="CHST5 PROTEIN"/>
    <property type="match status" value="1"/>
</dbReference>
<evidence type="ECO:0000256" key="9">
    <source>
        <dbReference type="ARBA" id="ARBA00023180"/>
    </source>
</evidence>
<dbReference type="Pfam" id="PF10149">
    <property type="entry name" value="TM231"/>
    <property type="match status" value="1"/>
</dbReference>
<feature type="transmembrane region" description="Helical" evidence="12">
    <location>
        <begin position="260"/>
        <end position="279"/>
    </location>
</feature>
<dbReference type="GO" id="GO:0060271">
    <property type="term" value="P:cilium assembly"/>
    <property type="evidence" value="ECO:0007669"/>
    <property type="project" value="TreeGrafter"/>
</dbReference>
<accession>A0A8T0DNK7</accession>
<evidence type="ECO:0000256" key="12">
    <source>
        <dbReference type="SAM" id="Phobius"/>
    </source>
</evidence>
<evidence type="ECO:0000256" key="3">
    <source>
        <dbReference type="ARBA" id="ARBA00015087"/>
    </source>
</evidence>
<proteinExistence type="inferred from homology"/>
<sequence length="309" mass="36513">MFDIYRLAIFREIYAPFWHKATLFTVIFTVSSLFVPFLIAYRSGGFWQRDLSYFEKPKIRFLRQSYFELRSRSGLHGWSTHTNLNAQLGDSLLIPQMAVSELDDDGDGLYDHVTLRLKFHTTEIITGVYALLFFEVQFKEQLMITLQTPVLIQFIGPDKMGGLRYNHVGWLSLYQMQPLVQGRKYNEYNISLFEGNVRQLSDVQVKSVEEFLSKRKVAIKLENEFTLWTPGTPSLSRPFAIDITIIYSSVYVWAHPSFWYMIWWGWIQYFPILLVSLFISDRIKYFVFAHNLFIGCWQKRDKLLITQKL</sequence>
<comment type="function">
    <text evidence="11">Transmembrane component of the tectonic-like complex, a complex localized at the transition zone of primary cilia and acting as a barrier that prevents diffusion of transmembrane proteins between the cilia and plasma membranes. Required for ciliogenesis and sonic hedgehog/SHH signaling.</text>
</comment>
<keyword evidence="4" id="KW-1003">Cell membrane</keyword>
<organism evidence="13 14">
    <name type="scientific">Paragonimus westermani</name>
    <dbReference type="NCBI Taxonomy" id="34504"/>
    <lineage>
        <taxon>Eukaryota</taxon>
        <taxon>Metazoa</taxon>
        <taxon>Spiralia</taxon>
        <taxon>Lophotrochozoa</taxon>
        <taxon>Platyhelminthes</taxon>
        <taxon>Trematoda</taxon>
        <taxon>Digenea</taxon>
        <taxon>Plagiorchiida</taxon>
        <taxon>Troglotremata</taxon>
        <taxon>Troglotrematidae</taxon>
        <taxon>Paragonimus</taxon>
    </lineage>
</organism>
<keyword evidence="8 12" id="KW-0472">Membrane</keyword>
<keyword evidence="10" id="KW-0966">Cell projection</keyword>
<dbReference type="GO" id="GO:0035869">
    <property type="term" value="C:ciliary transition zone"/>
    <property type="evidence" value="ECO:0007669"/>
    <property type="project" value="TreeGrafter"/>
</dbReference>
<evidence type="ECO:0000256" key="4">
    <source>
        <dbReference type="ARBA" id="ARBA00022475"/>
    </source>
</evidence>
<evidence type="ECO:0000256" key="6">
    <source>
        <dbReference type="ARBA" id="ARBA00022989"/>
    </source>
</evidence>
<reference evidence="13 14" key="1">
    <citation type="submission" date="2019-07" db="EMBL/GenBank/DDBJ databases">
        <title>Annotation for the trematode Paragonimus westermani.</title>
        <authorList>
            <person name="Choi Y.-J."/>
        </authorList>
    </citation>
    <scope>NUCLEOTIDE SEQUENCE [LARGE SCALE GENOMIC DNA]</scope>
    <source>
        <strain evidence="13">180907_Pwestermani</strain>
    </source>
</reference>
<evidence type="ECO:0000256" key="11">
    <source>
        <dbReference type="ARBA" id="ARBA00024803"/>
    </source>
</evidence>
<comment type="subcellular location">
    <subcellularLocation>
        <location evidence="1">Cell projection</location>
        <location evidence="1">Cilium membrane</location>
        <topology evidence="1">Multi-pass membrane protein</topology>
    </subcellularLocation>
</comment>
<evidence type="ECO:0000256" key="2">
    <source>
        <dbReference type="ARBA" id="ARBA00009082"/>
    </source>
</evidence>
<evidence type="ECO:0000256" key="7">
    <source>
        <dbReference type="ARBA" id="ARBA00023069"/>
    </source>
</evidence>
<evidence type="ECO:0000256" key="5">
    <source>
        <dbReference type="ARBA" id="ARBA00022692"/>
    </source>
</evidence>
<dbReference type="Proteomes" id="UP000699462">
    <property type="component" value="Unassembled WGS sequence"/>
</dbReference>
<evidence type="ECO:0000313" key="13">
    <source>
        <dbReference type="EMBL" id="KAF8568916.1"/>
    </source>
</evidence>
<protein>
    <recommendedName>
        <fullName evidence="3">Transmembrane protein 231</fullName>
    </recommendedName>
</protein>
<comment type="similarity">
    <text evidence="2">Belongs to the TMEM231 family.</text>
</comment>
<dbReference type="GO" id="GO:0032880">
    <property type="term" value="P:regulation of protein localization"/>
    <property type="evidence" value="ECO:0007669"/>
    <property type="project" value="TreeGrafter"/>
</dbReference>
<evidence type="ECO:0000313" key="14">
    <source>
        <dbReference type="Proteomes" id="UP000699462"/>
    </source>
</evidence>
<dbReference type="AlphaFoldDB" id="A0A8T0DNK7"/>
<keyword evidence="6 12" id="KW-1133">Transmembrane helix</keyword>
<keyword evidence="14" id="KW-1185">Reference proteome</keyword>
<dbReference type="GO" id="GO:0060170">
    <property type="term" value="C:ciliary membrane"/>
    <property type="evidence" value="ECO:0007669"/>
    <property type="project" value="UniProtKB-SubCell"/>
</dbReference>
<evidence type="ECO:0000256" key="1">
    <source>
        <dbReference type="ARBA" id="ARBA00004272"/>
    </source>
</evidence>
<keyword evidence="7" id="KW-0969">Cilium</keyword>
<comment type="caution">
    <text evidence="13">The sequence shown here is derived from an EMBL/GenBank/DDBJ whole genome shotgun (WGS) entry which is preliminary data.</text>
</comment>
<gene>
    <name evidence="13" type="ORF">P879_03393</name>
</gene>
<evidence type="ECO:0000256" key="10">
    <source>
        <dbReference type="ARBA" id="ARBA00023273"/>
    </source>
</evidence>
<keyword evidence="9" id="KW-0325">Glycoprotein</keyword>
<dbReference type="InterPro" id="IPR019306">
    <property type="entry name" value="TMEM231"/>
</dbReference>
<evidence type="ECO:0000256" key="8">
    <source>
        <dbReference type="ARBA" id="ARBA00023136"/>
    </source>
</evidence>